<feature type="domain" description="UspA" evidence="2">
    <location>
        <begin position="6"/>
        <end position="128"/>
    </location>
</feature>
<dbReference type="SUPFAM" id="SSF52402">
    <property type="entry name" value="Adenine nucleotide alpha hydrolases-like"/>
    <property type="match status" value="2"/>
</dbReference>
<dbReference type="InterPro" id="IPR006016">
    <property type="entry name" value="UspA"/>
</dbReference>
<comment type="caution">
    <text evidence="3">The sequence shown here is derived from an EMBL/GenBank/DDBJ whole genome shotgun (WGS) entry which is preliminary data.</text>
</comment>
<protein>
    <submittedName>
        <fullName evidence="3">Universal stress protein</fullName>
    </submittedName>
</protein>
<dbReference type="Proteomes" id="UP001597018">
    <property type="component" value="Unassembled WGS sequence"/>
</dbReference>
<proteinExistence type="inferred from homology"/>
<dbReference type="EMBL" id="JBHTIW010000005">
    <property type="protein sequence ID" value="MFD0920004.1"/>
    <property type="molecule type" value="Genomic_DNA"/>
</dbReference>
<comment type="similarity">
    <text evidence="1">Belongs to the universal stress protein A family.</text>
</comment>
<keyword evidence="4" id="KW-1185">Reference proteome</keyword>
<evidence type="ECO:0000313" key="4">
    <source>
        <dbReference type="Proteomes" id="UP001597018"/>
    </source>
</evidence>
<feature type="domain" description="UspA" evidence="2">
    <location>
        <begin position="135"/>
        <end position="270"/>
    </location>
</feature>
<evidence type="ECO:0000256" key="1">
    <source>
        <dbReference type="ARBA" id="ARBA00008791"/>
    </source>
</evidence>
<reference evidence="4" key="1">
    <citation type="journal article" date="2019" name="Int. J. Syst. Evol. Microbiol.">
        <title>The Global Catalogue of Microorganisms (GCM) 10K type strain sequencing project: providing services to taxonomists for standard genome sequencing and annotation.</title>
        <authorList>
            <consortium name="The Broad Institute Genomics Platform"/>
            <consortium name="The Broad Institute Genome Sequencing Center for Infectious Disease"/>
            <person name="Wu L."/>
            <person name="Ma J."/>
        </authorList>
    </citation>
    <scope>NUCLEOTIDE SEQUENCE [LARGE SCALE GENOMIC DNA]</scope>
    <source>
        <strain evidence="4">CCUG 56401</strain>
    </source>
</reference>
<dbReference type="PANTHER" id="PTHR46553">
    <property type="entry name" value="ADENINE NUCLEOTIDE ALPHA HYDROLASES-LIKE SUPERFAMILY PROTEIN"/>
    <property type="match status" value="1"/>
</dbReference>
<sequence length="275" mass="28611">MAVDDPIVVGVDGSAPSLNAASWAADEAVLRAPARLRVVLAPDDDLDDDRAARTVSGLATVLAASRPDLEISPEVRHGSPADVLVELSHHARLVVVGSRGRAPVAATLLGSVSAKVATHARCPAVVVRGYPRTGPVVVGLDGSPSSRDALEFAFEAAERHGTDLVAVHVWRDPEYAPVVPRLPYETADLRDAAHRSLAEQLAGWDERHPRVTVHRRAPGGHPVAELAASADGARLLVVGHRGHGGFAGLLLGSVARGAVLHAPSPVAVVRTGTSR</sequence>
<dbReference type="InterPro" id="IPR014729">
    <property type="entry name" value="Rossmann-like_a/b/a_fold"/>
</dbReference>
<dbReference type="RefSeq" id="WP_263247512.1">
    <property type="nucleotide sequence ID" value="NZ_BAABLT010000008.1"/>
</dbReference>
<evidence type="ECO:0000313" key="3">
    <source>
        <dbReference type="EMBL" id="MFD0920004.1"/>
    </source>
</evidence>
<evidence type="ECO:0000259" key="2">
    <source>
        <dbReference type="Pfam" id="PF00582"/>
    </source>
</evidence>
<dbReference type="Gene3D" id="3.40.50.620">
    <property type="entry name" value="HUPs"/>
    <property type="match status" value="2"/>
</dbReference>
<accession>A0ABW3FNB7</accession>
<dbReference type="PANTHER" id="PTHR46553:SF3">
    <property type="entry name" value="ADENINE NUCLEOTIDE ALPHA HYDROLASES-LIKE SUPERFAMILY PROTEIN"/>
    <property type="match status" value="1"/>
</dbReference>
<gene>
    <name evidence="3" type="ORF">ACFQ16_09645</name>
</gene>
<dbReference type="PRINTS" id="PR01438">
    <property type="entry name" value="UNVRSLSTRESS"/>
</dbReference>
<name>A0ABW3FNB7_9PSEU</name>
<dbReference type="Pfam" id="PF00582">
    <property type="entry name" value="Usp"/>
    <property type="match status" value="2"/>
</dbReference>
<dbReference type="InterPro" id="IPR006015">
    <property type="entry name" value="Universal_stress_UspA"/>
</dbReference>
<organism evidence="3 4">
    <name type="scientific">Saccharopolyspora rosea</name>
    <dbReference type="NCBI Taxonomy" id="524884"/>
    <lineage>
        <taxon>Bacteria</taxon>
        <taxon>Bacillati</taxon>
        <taxon>Actinomycetota</taxon>
        <taxon>Actinomycetes</taxon>
        <taxon>Pseudonocardiales</taxon>
        <taxon>Pseudonocardiaceae</taxon>
        <taxon>Saccharopolyspora</taxon>
    </lineage>
</organism>